<comment type="similarity">
    <text evidence="3">Belongs to the TPX2 family.</text>
</comment>
<dbReference type="Proteomes" id="UP001314229">
    <property type="component" value="Unassembled WGS sequence"/>
</dbReference>
<comment type="subcellular location">
    <subcellularLocation>
        <location evidence="2">Cytoplasm</location>
        <location evidence="2">Cytoskeleton</location>
        <location evidence="2">Spindle</location>
    </subcellularLocation>
    <subcellularLocation>
        <location evidence="1">Nucleus</location>
    </subcellularLocation>
</comment>
<feature type="region of interest" description="Disordered" evidence="7">
    <location>
        <begin position="238"/>
        <end position="284"/>
    </location>
</feature>
<evidence type="ECO:0000256" key="3">
    <source>
        <dbReference type="ARBA" id="ARBA00005885"/>
    </source>
</evidence>
<evidence type="ECO:0000256" key="1">
    <source>
        <dbReference type="ARBA" id="ARBA00004123"/>
    </source>
</evidence>
<gene>
    <name evidence="10" type="ORF">FSCOSCO3_A002468</name>
</gene>
<sequence length="575" mass="65360">MADESPSGDGSRYEFDAPSYVTDFDQLETSDDTWFEQKASLGDGQLFTPMRNMEQEVSEEEPKAIEVPQVQDVEDDGPSTSGTSAAPNIVTCWGGGTSAHGGAKPKTRSSSRPPAQQRRVSKRKAETSAPEQPVVKNSVDDELERIKNLQKEVALRRKKNEASYKAALAGMPPPKKMALSTTVPEEFHLSTSSRTRSASKRAQKEADSSCRGAATYVPMAQAIQQYEKRIPDRYHLPSRQNLVKGPCPVKGNHLKLTQPHSPHLMTRQRSRPTGAKSSEDLEVEEVEKLQKNKFKANPKPKKILEKVVGVPEKKTVLPTVPESPAFALKNRVRVDKVEEVKPPSPVKAPPVPHFGLPFQPRLPEKHHVEVRPFSFEERERERRVLKEKKLQENRNEEVPEFKAQLLPCFDTVVLPVKVKVEPTKPKPFTLLTDERSSVKSSQQENLVKEEQKRQEEAAAFKARPNLVTHKEPFQPKLEHRTIMAVAPFELATDRRAREWEESKQLASEKETHRAMVDEDRRREEEQRVREEIVRLRHEQVHKAQPIRHYKPVLLKKSETPLTVPKSPNFSDRFAL</sequence>
<evidence type="ECO:0000313" key="10">
    <source>
        <dbReference type="EMBL" id="CAK6974429.1"/>
    </source>
</evidence>
<name>A0AAV1PU73_SCOSC</name>
<protein>
    <submittedName>
        <fullName evidence="10">Targeting protein for Xklp2</fullName>
    </submittedName>
</protein>
<dbReference type="PANTHER" id="PTHR14326:SF44">
    <property type="entry name" value="TARGETING PROTEIN FOR XKLP2"/>
    <property type="match status" value="1"/>
</dbReference>
<dbReference type="Pfam" id="PF06886">
    <property type="entry name" value="TPX2"/>
    <property type="match status" value="1"/>
</dbReference>
<feature type="domain" description="TPX2 C-terminal" evidence="8">
    <location>
        <begin position="488"/>
        <end position="562"/>
    </location>
</feature>
<proteinExistence type="inferred from homology"/>
<feature type="region of interest" description="Disordered" evidence="7">
    <location>
        <begin position="501"/>
        <end position="526"/>
    </location>
</feature>
<keyword evidence="11" id="KW-1185">Reference proteome</keyword>
<evidence type="ECO:0000256" key="5">
    <source>
        <dbReference type="ARBA" id="ARBA00023212"/>
    </source>
</evidence>
<keyword evidence="5" id="KW-0206">Cytoskeleton</keyword>
<feature type="region of interest" description="Disordered" evidence="7">
    <location>
        <begin position="157"/>
        <end position="210"/>
    </location>
</feature>
<dbReference type="EMBL" id="CAWUFR010000258">
    <property type="protein sequence ID" value="CAK6974429.1"/>
    <property type="molecule type" value="Genomic_DNA"/>
</dbReference>
<comment type="caution">
    <text evidence="10">The sequence shown here is derived from an EMBL/GenBank/DDBJ whole genome shotgun (WGS) entry which is preliminary data.</text>
</comment>
<reference evidence="10 11" key="1">
    <citation type="submission" date="2024-01" db="EMBL/GenBank/DDBJ databases">
        <authorList>
            <person name="Alioto T."/>
            <person name="Alioto T."/>
            <person name="Gomez Garrido J."/>
        </authorList>
    </citation>
    <scope>NUCLEOTIDE SEQUENCE [LARGE SCALE GENOMIC DNA]</scope>
</reference>
<accession>A0AAV1PU73</accession>
<dbReference type="GO" id="GO:0005634">
    <property type="term" value="C:nucleus"/>
    <property type="evidence" value="ECO:0007669"/>
    <property type="project" value="UniProtKB-SubCell"/>
</dbReference>
<evidence type="ECO:0000259" key="8">
    <source>
        <dbReference type="Pfam" id="PF06886"/>
    </source>
</evidence>
<feature type="region of interest" description="Disordered" evidence="7">
    <location>
        <begin position="340"/>
        <end position="360"/>
    </location>
</feature>
<evidence type="ECO:0000256" key="4">
    <source>
        <dbReference type="ARBA" id="ARBA00022490"/>
    </source>
</evidence>
<dbReference type="GO" id="GO:0005874">
    <property type="term" value="C:microtubule"/>
    <property type="evidence" value="ECO:0007669"/>
    <property type="project" value="InterPro"/>
</dbReference>
<dbReference type="AlphaFoldDB" id="A0AAV1PU73"/>
<feature type="domain" description="TPX2 central" evidence="9">
    <location>
        <begin position="254"/>
        <end position="398"/>
    </location>
</feature>
<dbReference type="InterPro" id="IPR027330">
    <property type="entry name" value="TPX2_central_dom"/>
</dbReference>
<dbReference type="InterPro" id="IPR027329">
    <property type="entry name" value="TPX2_C"/>
</dbReference>
<evidence type="ECO:0000256" key="6">
    <source>
        <dbReference type="ARBA" id="ARBA00023242"/>
    </source>
</evidence>
<dbReference type="PANTHER" id="PTHR14326">
    <property type="entry name" value="TARGETING PROTEIN FOR XKLP2"/>
    <property type="match status" value="1"/>
</dbReference>
<feature type="region of interest" description="Disordered" evidence="7">
    <location>
        <begin position="45"/>
        <end position="141"/>
    </location>
</feature>
<evidence type="ECO:0000256" key="2">
    <source>
        <dbReference type="ARBA" id="ARBA00004186"/>
    </source>
</evidence>
<dbReference type="Pfam" id="PF12214">
    <property type="entry name" value="TPX2_importin"/>
    <property type="match status" value="1"/>
</dbReference>
<organism evidence="10 11">
    <name type="scientific">Scomber scombrus</name>
    <name type="common">Atlantic mackerel</name>
    <name type="synonym">Scomber vernalis</name>
    <dbReference type="NCBI Taxonomy" id="13677"/>
    <lineage>
        <taxon>Eukaryota</taxon>
        <taxon>Metazoa</taxon>
        <taxon>Chordata</taxon>
        <taxon>Craniata</taxon>
        <taxon>Vertebrata</taxon>
        <taxon>Euteleostomi</taxon>
        <taxon>Actinopterygii</taxon>
        <taxon>Neopterygii</taxon>
        <taxon>Teleostei</taxon>
        <taxon>Neoteleostei</taxon>
        <taxon>Acanthomorphata</taxon>
        <taxon>Pelagiaria</taxon>
        <taxon>Scombriformes</taxon>
        <taxon>Scombridae</taxon>
        <taxon>Scomber</taxon>
    </lineage>
</organism>
<evidence type="ECO:0000256" key="7">
    <source>
        <dbReference type="SAM" id="MobiDB-lite"/>
    </source>
</evidence>
<keyword evidence="4" id="KW-0963">Cytoplasm</keyword>
<evidence type="ECO:0000259" key="9">
    <source>
        <dbReference type="Pfam" id="PF12214"/>
    </source>
</evidence>
<dbReference type="GO" id="GO:0060236">
    <property type="term" value="P:regulation of mitotic spindle organization"/>
    <property type="evidence" value="ECO:0007669"/>
    <property type="project" value="InterPro"/>
</dbReference>
<keyword evidence="6" id="KW-0539">Nucleus</keyword>
<dbReference type="InterPro" id="IPR009675">
    <property type="entry name" value="TPX2_fam"/>
</dbReference>
<dbReference type="GO" id="GO:0005819">
    <property type="term" value="C:spindle"/>
    <property type="evidence" value="ECO:0007669"/>
    <property type="project" value="UniProtKB-SubCell"/>
</dbReference>
<evidence type="ECO:0000313" key="11">
    <source>
        <dbReference type="Proteomes" id="UP001314229"/>
    </source>
</evidence>
<feature type="compositionally biased region" description="Pro residues" evidence="7">
    <location>
        <begin position="342"/>
        <end position="352"/>
    </location>
</feature>
<feature type="region of interest" description="Disordered" evidence="7">
    <location>
        <begin position="433"/>
        <end position="454"/>
    </location>
</feature>